<dbReference type="RefSeq" id="WP_183984030.1">
    <property type="nucleotide sequence ID" value="NZ_JACIEV010000004.1"/>
</dbReference>
<name>A0A840FE16_9SPHN</name>
<feature type="signal peptide" evidence="1">
    <location>
        <begin position="1"/>
        <end position="21"/>
    </location>
</feature>
<evidence type="ECO:0000313" key="2">
    <source>
        <dbReference type="EMBL" id="MBB4153984.1"/>
    </source>
</evidence>
<feature type="chain" id="PRO_5032790805" evidence="1">
    <location>
        <begin position="22"/>
        <end position="305"/>
    </location>
</feature>
<evidence type="ECO:0000256" key="1">
    <source>
        <dbReference type="SAM" id="SignalP"/>
    </source>
</evidence>
<gene>
    <name evidence="2" type="ORF">GGQ80_001890</name>
</gene>
<keyword evidence="3" id="KW-1185">Reference proteome</keyword>
<organism evidence="2 3">
    <name type="scientific">Sphingomonas jinjuensis</name>
    <dbReference type="NCBI Taxonomy" id="535907"/>
    <lineage>
        <taxon>Bacteria</taxon>
        <taxon>Pseudomonadati</taxon>
        <taxon>Pseudomonadota</taxon>
        <taxon>Alphaproteobacteria</taxon>
        <taxon>Sphingomonadales</taxon>
        <taxon>Sphingomonadaceae</taxon>
        <taxon>Sphingomonas</taxon>
    </lineage>
</organism>
<comment type="caution">
    <text evidence="2">The sequence shown here is derived from an EMBL/GenBank/DDBJ whole genome shotgun (WGS) entry which is preliminary data.</text>
</comment>
<dbReference type="EMBL" id="JACIEV010000004">
    <property type="protein sequence ID" value="MBB4153984.1"/>
    <property type="molecule type" value="Genomic_DNA"/>
</dbReference>
<dbReference type="AlphaFoldDB" id="A0A840FE16"/>
<sequence>MRIPIVLAACIGALSSGAAIAQEVAPGRALAAMPVALVYPSTAVGSPSNATATVSPSAIPAAMERSEPADRLSLSLGALFASGDFGANANTSIQSYALGVRARTGNWRFTGSLPWMRIESNATFFTGIDSTPVLISPRAAGGRSTARGFGDLTLGTSYSFAPGGGGTELEVSGRVKLDTASRNSLLSSGERDYALGLQAIHPIGRFAPFASVTYRMLGDIRDYQLRDGFAASAGSSMSVGSRGLLLASYHYARAATNLVEDSHELFGGASIGLADSRFRLTAFATAGLSRGAAAVSSGAALSRSF</sequence>
<keyword evidence="1" id="KW-0732">Signal</keyword>
<dbReference type="Proteomes" id="UP000529795">
    <property type="component" value="Unassembled WGS sequence"/>
</dbReference>
<accession>A0A840FE16</accession>
<protein>
    <submittedName>
        <fullName evidence="2">Uncharacterized protein</fullName>
    </submittedName>
</protein>
<proteinExistence type="predicted"/>
<evidence type="ECO:0000313" key="3">
    <source>
        <dbReference type="Proteomes" id="UP000529795"/>
    </source>
</evidence>
<reference evidence="2 3" key="1">
    <citation type="submission" date="2020-08" db="EMBL/GenBank/DDBJ databases">
        <title>Genomic Encyclopedia of Type Strains, Phase IV (KMG-IV): sequencing the most valuable type-strain genomes for metagenomic binning, comparative biology and taxonomic classification.</title>
        <authorList>
            <person name="Goeker M."/>
        </authorList>
    </citation>
    <scope>NUCLEOTIDE SEQUENCE [LARGE SCALE GENOMIC DNA]</scope>
    <source>
        <strain evidence="2 3">YC6723</strain>
    </source>
</reference>